<organism evidence="1 2">
    <name type="scientific">Ixodes persulcatus</name>
    <name type="common">Taiga tick</name>
    <dbReference type="NCBI Taxonomy" id="34615"/>
    <lineage>
        <taxon>Eukaryota</taxon>
        <taxon>Metazoa</taxon>
        <taxon>Ecdysozoa</taxon>
        <taxon>Arthropoda</taxon>
        <taxon>Chelicerata</taxon>
        <taxon>Arachnida</taxon>
        <taxon>Acari</taxon>
        <taxon>Parasitiformes</taxon>
        <taxon>Ixodida</taxon>
        <taxon>Ixodoidea</taxon>
        <taxon>Ixodidae</taxon>
        <taxon>Ixodinae</taxon>
        <taxon>Ixodes</taxon>
    </lineage>
</organism>
<keyword evidence="2" id="KW-1185">Reference proteome</keyword>
<gene>
    <name evidence="1" type="ORF">HPB47_003968</name>
</gene>
<dbReference type="EMBL" id="JABSTQ010010597">
    <property type="protein sequence ID" value="KAG0419645.1"/>
    <property type="molecule type" value="Genomic_DNA"/>
</dbReference>
<dbReference type="Proteomes" id="UP000805193">
    <property type="component" value="Unassembled WGS sequence"/>
</dbReference>
<accession>A0AC60PIC1</accession>
<reference evidence="1 2" key="1">
    <citation type="journal article" date="2020" name="Cell">
        <title>Large-Scale Comparative Analyses of Tick Genomes Elucidate Their Genetic Diversity and Vector Capacities.</title>
        <authorList>
            <consortium name="Tick Genome and Microbiome Consortium (TIGMIC)"/>
            <person name="Jia N."/>
            <person name="Wang J."/>
            <person name="Shi W."/>
            <person name="Du L."/>
            <person name="Sun Y."/>
            <person name="Zhan W."/>
            <person name="Jiang J.F."/>
            <person name="Wang Q."/>
            <person name="Zhang B."/>
            <person name="Ji P."/>
            <person name="Bell-Sakyi L."/>
            <person name="Cui X.M."/>
            <person name="Yuan T.T."/>
            <person name="Jiang B.G."/>
            <person name="Yang W.F."/>
            <person name="Lam T.T."/>
            <person name="Chang Q.C."/>
            <person name="Ding S.J."/>
            <person name="Wang X.J."/>
            <person name="Zhu J.G."/>
            <person name="Ruan X.D."/>
            <person name="Zhao L."/>
            <person name="Wei J.T."/>
            <person name="Ye R.Z."/>
            <person name="Que T.C."/>
            <person name="Du C.H."/>
            <person name="Zhou Y.H."/>
            <person name="Cheng J.X."/>
            <person name="Dai P.F."/>
            <person name="Guo W.B."/>
            <person name="Han X.H."/>
            <person name="Huang E.J."/>
            <person name="Li L.F."/>
            <person name="Wei W."/>
            <person name="Gao Y.C."/>
            <person name="Liu J.Z."/>
            <person name="Shao H.Z."/>
            <person name="Wang X."/>
            <person name="Wang C.C."/>
            <person name="Yang T.C."/>
            <person name="Huo Q.B."/>
            <person name="Li W."/>
            <person name="Chen H.Y."/>
            <person name="Chen S.E."/>
            <person name="Zhou L.G."/>
            <person name="Ni X.B."/>
            <person name="Tian J.H."/>
            <person name="Sheng Y."/>
            <person name="Liu T."/>
            <person name="Pan Y.S."/>
            <person name="Xia L.Y."/>
            <person name="Li J."/>
            <person name="Zhao F."/>
            <person name="Cao W.C."/>
        </authorList>
    </citation>
    <scope>NUCLEOTIDE SEQUENCE [LARGE SCALE GENOMIC DNA]</scope>
    <source>
        <strain evidence="1">Iper-2018</strain>
    </source>
</reference>
<evidence type="ECO:0000313" key="1">
    <source>
        <dbReference type="EMBL" id="KAG0419645.1"/>
    </source>
</evidence>
<sequence>MQSNDGEYEVAYIKKRRRRCLDSASLFKDEANLQVAQSLSKIKLTDFLNNAAPGMVSEILINKARNIIAVDTKRPLFKAELLKLTKLCALPVTAFLPRDRSNSFGVLRDIDPDCTEDDVKTHLQSSVGITEVKRLGKKSPVIRIAFTGKVPPQHVKVGLVRTEVLPYRARPLQCYKCHKFGHIAAACTVASRLCYHCGQCHEGECTANPRCVNCQGEHIETEVTRYQLKHNTTFRETRGKTAENDTPQPDATIKSVPQRTFKEFPLLEKQKSRNENPDALASTSRKAQLLKMGFLSCISTSREQNYSSNSSNCKWS</sequence>
<protein>
    <submittedName>
        <fullName evidence="1">Uncharacterized protein</fullName>
    </submittedName>
</protein>
<proteinExistence type="predicted"/>
<name>A0AC60PIC1_IXOPE</name>
<evidence type="ECO:0000313" key="2">
    <source>
        <dbReference type="Proteomes" id="UP000805193"/>
    </source>
</evidence>
<comment type="caution">
    <text evidence="1">The sequence shown here is derived from an EMBL/GenBank/DDBJ whole genome shotgun (WGS) entry which is preliminary data.</text>
</comment>